<dbReference type="Proteomes" id="UP000765509">
    <property type="component" value="Unassembled WGS sequence"/>
</dbReference>
<dbReference type="AlphaFoldDB" id="A0A9Q3FFU9"/>
<dbReference type="InterPro" id="IPR013103">
    <property type="entry name" value="RVT_2"/>
</dbReference>
<evidence type="ECO:0000259" key="1">
    <source>
        <dbReference type="Pfam" id="PF07727"/>
    </source>
</evidence>
<gene>
    <name evidence="2" type="ORF">O181_075892</name>
</gene>
<keyword evidence="3" id="KW-1185">Reference proteome</keyword>
<name>A0A9Q3FFU9_9BASI</name>
<protein>
    <recommendedName>
        <fullName evidence="1">Reverse transcriptase Ty1/copia-type domain-containing protein</fullName>
    </recommendedName>
</protein>
<sequence length="144" mass="16382">MNIPKHKVLKLNKALYGTKQATRCWWLHLKKVSFRIGFTNNKEDPSTYTFNQGNDQAILWVHVDDGALTASSNALMNKLVKQLNSYLKIKWDDGIHGLVGISIDHTKKGYKFWQPDLIDKLTSLVPSKIIAKTPLPANCQLESY</sequence>
<proteinExistence type="predicted"/>
<comment type="caution">
    <text evidence="2">The sequence shown here is derived from an EMBL/GenBank/DDBJ whole genome shotgun (WGS) entry which is preliminary data.</text>
</comment>
<dbReference type="Pfam" id="PF07727">
    <property type="entry name" value="RVT_2"/>
    <property type="match status" value="1"/>
</dbReference>
<feature type="domain" description="Reverse transcriptase Ty1/copia-type" evidence="1">
    <location>
        <begin position="5"/>
        <end position="121"/>
    </location>
</feature>
<reference evidence="2" key="1">
    <citation type="submission" date="2021-03" db="EMBL/GenBank/DDBJ databases">
        <title>Draft genome sequence of rust myrtle Austropuccinia psidii MF-1, a brazilian biotype.</title>
        <authorList>
            <person name="Quecine M.C."/>
            <person name="Pachon D.M.R."/>
            <person name="Bonatelli M.L."/>
            <person name="Correr F.H."/>
            <person name="Franceschini L.M."/>
            <person name="Leite T.F."/>
            <person name="Margarido G.R.A."/>
            <person name="Almeida C.A."/>
            <person name="Ferrarezi J.A."/>
            <person name="Labate C.A."/>
        </authorList>
    </citation>
    <scope>NUCLEOTIDE SEQUENCE</scope>
    <source>
        <strain evidence="2">MF-1</strain>
    </source>
</reference>
<evidence type="ECO:0000313" key="2">
    <source>
        <dbReference type="EMBL" id="MBW0536177.1"/>
    </source>
</evidence>
<evidence type="ECO:0000313" key="3">
    <source>
        <dbReference type="Proteomes" id="UP000765509"/>
    </source>
</evidence>
<accession>A0A9Q3FFU9</accession>
<dbReference type="OrthoDB" id="2516949at2759"/>
<organism evidence="2 3">
    <name type="scientific">Austropuccinia psidii MF-1</name>
    <dbReference type="NCBI Taxonomy" id="1389203"/>
    <lineage>
        <taxon>Eukaryota</taxon>
        <taxon>Fungi</taxon>
        <taxon>Dikarya</taxon>
        <taxon>Basidiomycota</taxon>
        <taxon>Pucciniomycotina</taxon>
        <taxon>Pucciniomycetes</taxon>
        <taxon>Pucciniales</taxon>
        <taxon>Sphaerophragmiaceae</taxon>
        <taxon>Austropuccinia</taxon>
    </lineage>
</organism>
<dbReference type="EMBL" id="AVOT02040934">
    <property type="protein sequence ID" value="MBW0536177.1"/>
    <property type="molecule type" value="Genomic_DNA"/>
</dbReference>